<dbReference type="SUPFAM" id="SSF53474">
    <property type="entry name" value="alpha/beta-Hydrolases"/>
    <property type="match status" value="1"/>
</dbReference>
<dbReference type="GO" id="GO:0006633">
    <property type="term" value="P:fatty acid biosynthetic process"/>
    <property type="evidence" value="ECO:0007669"/>
    <property type="project" value="TreeGrafter"/>
</dbReference>
<accession>A0A1S9DKC7</accession>
<organism evidence="5 6">
    <name type="scientific">Aspergillus oryzae</name>
    <name type="common">Yellow koji mold</name>
    <dbReference type="NCBI Taxonomy" id="5062"/>
    <lineage>
        <taxon>Eukaryota</taxon>
        <taxon>Fungi</taxon>
        <taxon>Dikarya</taxon>
        <taxon>Ascomycota</taxon>
        <taxon>Pezizomycotina</taxon>
        <taxon>Eurotiomycetes</taxon>
        <taxon>Eurotiomycetidae</taxon>
        <taxon>Eurotiales</taxon>
        <taxon>Aspergillaceae</taxon>
        <taxon>Aspergillus</taxon>
        <taxon>Aspergillus subgen. Circumdati</taxon>
    </lineage>
</organism>
<dbReference type="eggNOG" id="KOG1176">
    <property type="taxonomic scope" value="Eukaryota"/>
</dbReference>
<evidence type="ECO:0000256" key="3">
    <source>
        <dbReference type="SAM" id="MobiDB-lite"/>
    </source>
</evidence>
<comment type="caution">
    <text evidence="5">The sequence shown here is derived from an EMBL/GenBank/DDBJ whole genome shotgun (WGS) entry which is preliminary data.</text>
</comment>
<dbReference type="OrthoDB" id="10253869at2759"/>
<feature type="domain" description="Carrier" evidence="4">
    <location>
        <begin position="553"/>
        <end position="627"/>
    </location>
</feature>
<keyword evidence="5" id="KW-0436">Ligase</keyword>
<dbReference type="InterPro" id="IPR001031">
    <property type="entry name" value="Thioesterase"/>
</dbReference>
<reference evidence="5 6" key="1">
    <citation type="submission" date="2016-10" db="EMBL/GenBank/DDBJ databases">
        <title>Genome sequencing of Aspergillus oryzae BCC7051.</title>
        <authorList>
            <person name="Thammarongtham C."/>
            <person name="Vorapreeda T."/>
            <person name="Nookaew I."/>
            <person name="Srisuk T."/>
            <person name="Land M."/>
            <person name="Jeennor S."/>
            <person name="Laoteng K."/>
        </authorList>
    </citation>
    <scope>NUCLEOTIDE SEQUENCE [LARGE SCALE GENOMIC DNA]</scope>
    <source>
        <strain evidence="5 6">BCC7051</strain>
    </source>
</reference>
<dbReference type="Gene3D" id="3.40.50.1820">
    <property type="entry name" value="alpha/beta hydrolase"/>
    <property type="match status" value="1"/>
</dbReference>
<dbReference type="GO" id="GO:0031957">
    <property type="term" value="F:very long-chain fatty acid-CoA ligase activity"/>
    <property type="evidence" value="ECO:0007669"/>
    <property type="project" value="TreeGrafter"/>
</dbReference>
<dbReference type="PANTHER" id="PTHR24096:SF267">
    <property type="entry name" value="MALONATE--COA LIGASE ACSF3, MITOCHONDRIAL"/>
    <property type="match status" value="1"/>
</dbReference>
<dbReference type="SMART" id="SM00823">
    <property type="entry name" value="PKS_PP"/>
    <property type="match status" value="2"/>
</dbReference>
<dbReference type="PROSITE" id="PS50075">
    <property type="entry name" value="CARRIER"/>
    <property type="match status" value="2"/>
</dbReference>
<dbReference type="SMART" id="SM00824">
    <property type="entry name" value="PKS_TE"/>
    <property type="match status" value="1"/>
</dbReference>
<dbReference type="InterPro" id="IPR009081">
    <property type="entry name" value="PP-bd_ACP"/>
</dbReference>
<dbReference type="InterPro" id="IPR029058">
    <property type="entry name" value="AB_hydrolase_fold"/>
</dbReference>
<dbReference type="Gene3D" id="3.30.300.30">
    <property type="match status" value="1"/>
</dbReference>
<evidence type="ECO:0000313" key="5">
    <source>
        <dbReference type="EMBL" id="OOO09537.1"/>
    </source>
</evidence>
<dbReference type="SUPFAM" id="SSF47336">
    <property type="entry name" value="ACP-like"/>
    <property type="match status" value="2"/>
</dbReference>
<sequence length="1512" mass="166089">MSKDQLQSNSPESIHETRPHGEATSLLELLQRAATTSAGVTFYKTSPSDTEAGERLSYYQLLDQARHDAHWLQTSMPNLKRDTVFLLHFDTHEENIRWFWACTVAGYLPCIVPKLAVSTDRRIAQAKHILQMLDDPESALTSTTTSSSSSASIRLPMGRNQRADDLGALMLTSGSTGFSKADVFMSWVALDHAVNLVEIHLQAMRLGPEQIQVATDLMVAEPRRFLDLVDRHRISVTFAPNFFLALLRDLVCYPTPEQKAKPAPTWDLSCLRCVFSGGEATVRQMTVQLIRALEPYGAQTFIRAGYGLTESCAGMAWDLVDRTLDDLRDATSEFMSCGRPIPGVEMRVLRETDKSEAATGEEGMLQLRGTVLFSQYYRDPAATRAAFTSDGWFITGDNAYLDVHGQLYVTGRTKDTLLLNGLTIFAVEVEHSLEQARIPGLTPGFTLAFAHRPAGAVTESYCVVYLPSYALDDAAARVATNEAIERIASLAVHVKPIAILPLPHNYFERTSLGKLSRAHFRRIFESGALDSEREAHETSIHAHRQAHRQAPSSPTEQTILTLVCRRLNIDPDSVSVTTNLFSLGLSSLDFYTVTQDLQQTFEVVFTVPDLLMDPTVTGLARRLASKQQASPIPALSLVSDTTNEYDPVVPLQLSGPKAPLWLVHPASGNVLIFTNLARAFHERPIYAFRSRGVQPGESLFATITEMADTYAAAMRRTQPSGPYAIAGYSLGSSIAFEIAKRLESAGEEVRFLGALDGPPDIADLVGRLTWNEGLVMVGYFYELIDEPRCVALMRQLRDVDAELALDVILGEADKERLKVLRLDRAGLKHVTDVIAGFSSAAKGYAPRGSVEVPVDVFAVDPLLTVTDDRVCWVERYLGQWNKLSKKGMVVHQCVGRHADMLGAKQMAMSNNQTFLTPCTLLVEDHFCCEETSVQDLYNALLVVQKLPMTGERIAKMGELSDLGGLTKLGQIAEKCHKIQASTGMLRTLTVASTAEADYDVIFNDLEEIINGPGNQTLQDRVDTTIKCRMDNITLLAHAAQGTTDGIKEGTFQTIDYQLKLRTLSDELSSPEIQNKLRGILYVVYFTVKRNSSMIWLGLLRFSNLETLLGAVSAISNDLSSLRESIQESAQPGPELLLDMDKAVLLQDPQLTTLTLPPSDDMLDAETAGPSQNRQALLLLVRSAADISEQLTATIEVVNRHFMRSLGLTERMESAKSLSVYGLDSLAAVDFCNWLRQELKVTITTLDVSSAKTLSALSSTTTSTSDLPGTIKFLAIDLSDLRTVKPFVTAFFSQESRLDILYNNAGVACISTVPAHCPGTGAAHGHQLSAASDTAPNSVRVIWSSSLLVDTSALSEGVPPGDLEKPSEDAIRNYTISKTGNWFLADRFAKRFNPASVGTSDSSASEKRVVSITANPATVRTGIYDNAPRLAIWLAMPFFATVRDGAHTFLWAGCSKDITVRDGGRYVIPVGQWHPNPRGDLLHAMTERNNSLDATNYAKGLEERAEKLTREFQ</sequence>
<feature type="region of interest" description="Disordered" evidence="3">
    <location>
        <begin position="1"/>
        <end position="21"/>
    </location>
</feature>
<dbReference type="GO" id="GO:0031177">
    <property type="term" value="F:phosphopantetheine binding"/>
    <property type="evidence" value="ECO:0007669"/>
    <property type="project" value="InterPro"/>
</dbReference>
<dbReference type="InterPro" id="IPR036291">
    <property type="entry name" value="NAD(P)-bd_dom_sf"/>
</dbReference>
<dbReference type="SUPFAM" id="SSF56801">
    <property type="entry name" value="Acetyl-CoA synthetase-like"/>
    <property type="match status" value="1"/>
</dbReference>
<dbReference type="Gene3D" id="1.10.1200.10">
    <property type="entry name" value="ACP-like"/>
    <property type="match status" value="1"/>
</dbReference>
<dbReference type="Pfam" id="PF00501">
    <property type="entry name" value="AMP-binding"/>
    <property type="match status" value="1"/>
</dbReference>
<feature type="compositionally biased region" description="Polar residues" evidence="3">
    <location>
        <begin position="1"/>
        <end position="12"/>
    </location>
</feature>
<evidence type="ECO:0000313" key="6">
    <source>
        <dbReference type="Proteomes" id="UP000190312"/>
    </source>
</evidence>
<dbReference type="PROSITE" id="PS00455">
    <property type="entry name" value="AMP_BINDING"/>
    <property type="match status" value="1"/>
</dbReference>
<dbReference type="Pfam" id="PF00975">
    <property type="entry name" value="Thioesterase"/>
    <property type="match status" value="1"/>
</dbReference>
<proteinExistence type="predicted"/>
<dbReference type="InterPro" id="IPR042099">
    <property type="entry name" value="ANL_N_sf"/>
</dbReference>
<dbReference type="eggNOG" id="KOG1202">
    <property type="taxonomic scope" value="Eukaryota"/>
</dbReference>
<evidence type="ECO:0000256" key="2">
    <source>
        <dbReference type="ARBA" id="ARBA00022553"/>
    </source>
</evidence>
<keyword evidence="1" id="KW-0596">Phosphopantetheine</keyword>
<keyword evidence="2" id="KW-0597">Phosphoprotein</keyword>
<dbReference type="Gene3D" id="3.40.50.12780">
    <property type="entry name" value="N-terminal domain of ligase-like"/>
    <property type="match status" value="1"/>
</dbReference>
<dbReference type="Gene3D" id="3.40.50.720">
    <property type="entry name" value="NAD(P)-binding Rossmann-like Domain"/>
    <property type="match status" value="1"/>
</dbReference>
<dbReference type="InterPro" id="IPR036736">
    <property type="entry name" value="ACP-like_sf"/>
</dbReference>
<evidence type="ECO:0000256" key="1">
    <source>
        <dbReference type="ARBA" id="ARBA00022450"/>
    </source>
</evidence>
<dbReference type="VEuPathDB" id="FungiDB:AO090001000003"/>
<dbReference type="InterPro" id="IPR020806">
    <property type="entry name" value="PKS_PP-bd"/>
</dbReference>
<dbReference type="InterPro" id="IPR045851">
    <property type="entry name" value="AMP-bd_C_sf"/>
</dbReference>
<protein>
    <submittedName>
        <fullName evidence="5">AMP-dependent synthetase and ligase</fullName>
    </submittedName>
</protein>
<dbReference type="Pfam" id="PF00550">
    <property type="entry name" value="PP-binding"/>
    <property type="match status" value="2"/>
</dbReference>
<dbReference type="Proteomes" id="UP000190312">
    <property type="component" value="Unassembled WGS sequence"/>
</dbReference>
<dbReference type="InterPro" id="IPR020845">
    <property type="entry name" value="AMP-binding_CS"/>
</dbReference>
<evidence type="ECO:0000259" key="4">
    <source>
        <dbReference type="PROSITE" id="PS50075"/>
    </source>
</evidence>
<dbReference type="SUPFAM" id="SSF51735">
    <property type="entry name" value="NAD(P)-binding Rossmann-fold domains"/>
    <property type="match status" value="1"/>
</dbReference>
<dbReference type="PANTHER" id="PTHR24096">
    <property type="entry name" value="LONG-CHAIN-FATTY-ACID--COA LIGASE"/>
    <property type="match status" value="1"/>
</dbReference>
<feature type="domain" description="Carrier" evidence="4">
    <location>
        <begin position="1188"/>
        <end position="1264"/>
    </location>
</feature>
<name>A0A1S9DKC7_ASPOZ</name>
<dbReference type="InterPro" id="IPR020802">
    <property type="entry name" value="TesA-like"/>
</dbReference>
<dbReference type="EMBL" id="MKZY01000005">
    <property type="protein sequence ID" value="OOO09537.1"/>
    <property type="molecule type" value="Genomic_DNA"/>
</dbReference>
<gene>
    <name evidence="5" type="ORF">OAory_01108330</name>
</gene>
<dbReference type="InterPro" id="IPR000873">
    <property type="entry name" value="AMP-dep_synth/lig_dom"/>
</dbReference>